<protein>
    <submittedName>
        <fullName evidence="1">Uncharacterized protein</fullName>
    </submittedName>
</protein>
<organism evidence="1 2">
    <name type="scientific">Gossypium arboreum</name>
    <name type="common">Tree cotton</name>
    <name type="synonym">Gossypium nanking</name>
    <dbReference type="NCBI Taxonomy" id="29729"/>
    <lineage>
        <taxon>Eukaryota</taxon>
        <taxon>Viridiplantae</taxon>
        <taxon>Streptophyta</taxon>
        <taxon>Embryophyta</taxon>
        <taxon>Tracheophyta</taxon>
        <taxon>Spermatophyta</taxon>
        <taxon>Magnoliopsida</taxon>
        <taxon>eudicotyledons</taxon>
        <taxon>Gunneridae</taxon>
        <taxon>Pentapetalae</taxon>
        <taxon>rosids</taxon>
        <taxon>malvids</taxon>
        <taxon>Malvales</taxon>
        <taxon>Malvaceae</taxon>
        <taxon>Malvoideae</taxon>
        <taxon>Gossypium</taxon>
    </lineage>
</organism>
<accession>A0ABR0PKK1</accession>
<gene>
    <name evidence="1" type="ORF">PVK06_019753</name>
</gene>
<dbReference type="Proteomes" id="UP001358586">
    <property type="component" value="Chromosome 6"/>
</dbReference>
<dbReference type="PROSITE" id="PS51257">
    <property type="entry name" value="PROKAR_LIPOPROTEIN"/>
    <property type="match status" value="1"/>
</dbReference>
<evidence type="ECO:0000313" key="1">
    <source>
        <dbReference type="EMBL" id="KAK5824956.1"/>
    </source>
</evidence>
<sequence>MRVKEKKKMMMMTVMLASCVTDEADEYMSWGKNKKGVAAYIFNFSWEQCIAIGEYLRAWGLHCPAFPRMAWGRQSQRYDIILQGFSLSVFHYRAERKI</sequence>
<dbReference type="EMBL" id="JARKNE010000006">
    <property type="protein sequence ID" value="KAK5824956.1"/>
    <property type="molecule type" value="Genomic_DNA"/>
</dbReference>
<name>A0ABR0PKK1_GOSAR</name>
<proteinExistence type="predicted"/>
<evidence type="ECO:0000313" key="2">
    <source>
        <dbReference type="Proteomes" id="UP001358586"/>
    </source>
</evidence>
<comment type="caution">
    <text evidence="1">The sequence shown here is derived from an EMBL/GenBank/DDBJ whole genome shotgun (WGS) entry which is preliminary data.</text>
</comment>
<reference evidence="1 2" key="1">
    <citation type="submission" date="2023-03" db="EMBL/GenBank/DDBJ databases">
        <title>WGS of Gossypium arboreum.</title>
        <authorList>
            <person name="Yu D."/>
        </authorList>
    </citation>
    <scope>NUCLEOTIDE SEQUENCE [LARGE SCALE GENOMIC DNA]</scope>
    <source>
        <tissue evidence="1">Leaf</tissue>
    </source>
</reference>
<keyword evidence="2" id="KW-1185">Reference proteome</keyword>